<dbReference type="SUPFAM" id="SSF48208">
    <property type="entry name" value="Six-hairpin glycosidases"/>
    <property type="match status" value="1"/>
</dbReference>
<dbReference type="RefSeq" id="WP_390310031.1">
    <property type="nucleotide sequence ID" value="NZ_JBHSNQ010000172.1"/>
</dbReference>
<keyword evidence="1" id="KW-1133">Transmembrane helix</keyword>
<evidence type="ECO:0000313" key="3">
    <source>
        <dbReference type="Proteomes" id="UP001595978"/>
    </source>
</evidence>
<dbReference type="GO" id="GO:0016787">
    <property type="term" value="F:hydrolase activity"/>
    <property type="evidence" value="ECO:0007669"/>
    <property type="project" value="UniProtKB-KW"/>
</dbReference>
<organism evidence="2 3">
    <name type="scientific">Ureibacillus suwonensis</name>
    <dbReference type="NCBI Taxonomy" id="313007"/>
    <lineage>
        <taxon>Bacteria</taxon>
        <taxon>Bacillati</taxon>
        <taxon>Bacillota</taxon>
        <taxon>Bacilli</taxon>
        <taxon>Bacillales</taxon>
        <taxon>Caryophanaceae</taxon>
        <taxon>Ureibacillus</taxon>
    </lineage>
</organism>
<dbReference type="Proteomes" id="UP001595978">
    <property type="component" value="Unassembled WGS sequence"/>
</dbReference>
<name>A0ABW0RF27_9BACL</name>
<keyword evidence="2" id="KW-0378">Hydrolase</keyword>
<evidence type="ECO:0000256" key="1">
    <source>
        <dbReference type="SAM" id="Phobius"/>
    </source>
</evidence>
<keyword evidence="3" id="KW-1185">Reference proteome</keyword>
<dbReference type="EMBL" id="JBHSNQ010000172">
    <property type="protein sequence ID" value="MFC5542612.1"/>
    <property type="molecule type" value="Genomic_DNA"/>
</dbReference>
<keyword evidence="2" id="KW-0449">Lipoprotein</keyword>
<dbReference type="InterPro" id="IPR012341">
    <property type="entry name" value="6hp_glycosidase-like_sf"/>
</dbReference>
<reference evidence="3" key="1">
    <citation type="journal article" date="2019" name="Int. J. Syst. Evol. Microbiol.">
        <title>The Global Catalogue of Microorganisms (GCM) 10K type strain sequencing project: providing services to taxonomists for standard genome sequencing and annotation.</title>
        <authorList>
            <consortium name="The Broad Institute Genomics Platform"/>
            <consortium name="The Broad Institute Genome Sequencing Center for Infectious Disease"/>
            <person name="Wu L."/>
            <person name="Ma J."/>
        </authorList>
    </citation>
    <scope>NUCLEOTIDE SEQUENCE [LARGE SCALE GENOMIC DNA]</scope>
    <source>
        <strain evidence="3">CCUG 56331</strain>
    </source>
</reference>
<evidence type="ECO:0000313" key="2">
    <source>
        <dbReference type="EMBL" id="MFC5542612.1"/>
    </source>
</evidence>
<sequence length="361" mass="42131">MRKGMIFIILVSIVSMSFFGIRFMENKETIDMKEELAAEQFIKKHLYEENGLIKTDLKGQSNVYLAETTGLWMEYLVKKDDYLEFKKQAKVLKLFKEDSQLISWKIDGNRKAPANALIDDLRIIQALEEASDRWGIPKYRKMARQMGKDIVRYNMENDYFIDHADIKTKHKADFITLSYLNPKAIHFFLEEELIDESQYLLNREVLVNAPVSKNGFFPITYYPSRNEYEFEREVNLINQYYIGYYRALWGGDVSSLIRFTKESLEKYGGVLYGRFSSETKEPAVEYEGASVYALAILMCLQAGEDDLARQLFYKMKELQVLDASAEYYGGYINLDSLETHTFDNLLPLIAEREAIDEGVFY</sequence>
<keyword evidence="1" id="KW-0472">Membrane</keyword>
<dbReference type="InterPro" id="IPR008928">
    <property type="entry name" value="6-hairpin_glycosidase_sf"/>
</dbReference>
<accession>A0ABW0RF27</accession>
<feature type="transmembrane region" description="Helical" evidence="1">
    <location>
        <begin position="6"/>
        <end position="24"/>
    </location>
</feature>
<proteinExistence type="predicted"/>
<comment type="caution">
    <text evidence="2">The sequence shown here is derived from an EMBL/GenBank/DDBJ whole genome shotgun (WGS) entry which is preliminary data.</text>
</comment>
<gene>
    <name evidence="2" type="ORF">ACFPOH_12940</name>
</gene>
<keyword evidence="1" id="KW-0812">Transmembrane</keyword>
<dbReference type="Gene3D" id="1.50.10.10">
    <property type="match status" value="1"/>
</dbReference>
<protein>
    <submittedName>
        <fullName evidence="2">Glycosyl hydrolase lipoprotein</fullName>
    </submittedName>
</protein>